<dbReference type="GO" id="GO:0000786">
    <property type="term" value="C:nucleosome"/>
    <property type="evidence" value="ECO:0007669"/>
    <property type="project" value="UniProtKB-KW"/>
</dbReference>
<feature type="region of interest" description="Disordered" evidence="9">
    <location>
        <begin position="1"/>
        <end position="36"/>
    </location>
</feature>
<dbReference type="InterPro" id="IPR002119">
    <property type="entry name" value="Histone_H2A"/>
</dbReference>
<feature type="compositionally biased region" description="Acidic residues" evidence="9">
    <location>
        <begin position="153"/>
        <end position="167"/>
    </location>
</feature>
<evidence type="ECO:0000256" key="8">
    <source>
        <dbReference type="RuleBase" id="RU003767"/>
    </source>
</evidence>
<evidence type="ECO:0000256" key="6">
    <source>
        <dbReference type="ARBA" id="ARBA00023242"/>
    </source>
</evidence>
<evidence type="ECO:0000313" key="12">
    <source>
        <dbReference type="EMBL" id="CAG9335032.1"/>
    </source>
</evidence>
<dbReference type="PANTHER" id="PTHR23430">
    <property type="entry name" value="HISTONE H2A"/>
    <property type="match status" value="1"/>
</dbReference>
<evidence type="ECO:0000256" key="5">
    <source>
        <dbReference type="ARBA" id="ARBA00023125"/>
    </source>
</evidence>
<keyword evidence="13" id="KW-1185">Reference proteome</keyword>
<name>A0AAU9K985_9CILI</name>
<gene>
    <name evidence="12" type="ORF">BSTOLATCC_MIC62613</name>
</gene>
<sequence>MPGKKTPSKQSMTKKAQPTQVSSPEDENDEKSRITSHERAGLIFPVGRILRIMKEGRLADRISDKSAVAIAAVLEYLSAEIIELAGDQAKEERVMKKHMIKPRHITLAIRADEELNELVGENVIIPMGGIIPHIEPEIEQKPKRKRAKKSMGGEEEEESGEEGGDME</sequence>
<evidence type="ECO:0000256" key="9">
    <source>
        <dbReference type="SAM" id="MobiDB-lite"/>
    </source>
</evidence>
<organism evidence="12 13">
    <name type="scientific">Blepharisma stoltei</name>
    <dbReference type="NCBI Taxonomy" id="1481888"/>
    <lineage>
        <taxon>Eukaryota</taxon>
        <taxon>Sar</taxon>
        <taxon>Alveolata</taxon>
        <taxon>Ciliophora</taxon>
        <taxon>Postciliodesmatophora</taxon>
        <taxon>Heterotrichea</taxon>
        <taxon>Heterotrichida</taxon>
        <taxon>Blepharismidae</taxon>
        <taxon>Blepharisma</taxon>
    </lineage>
</organism>
<dbReference type="PRINTS" id="PR00620">
    <property type="entry name" value="HISTONEH2A"/>
</dbReference>
<dbReference type="Proteomes" id="UP001162131">
    <property type="component" value="Unassembled WGS sequence"/>
</dbReference>
<comment type="subunit">
    <text evidence="8">The nucleosome is a histone octamer containing two molecules each of H2A, H2B, H3 and H4 assembled in one H3-H4 heterotetramer and two H2A-H2B heterodimers. The octamer wraps approximately 147 bp of DNA.</text>
</comment>
<dbReference type="Pfam" id="PF16211">
    <property type="entry name" value="Histone_H2A_C"/>
    <property type="match status" value="1"/>
</dbReference>
<dbReference type="CDD" id="cd00074">
    <property type="entry name" value="HFD_H2A"/>
    <property type="match status" value="1"/>
</dbReference>
<dbReference type="Pfam" id="PF00125">
    <property type="entry name" value="Histone"/>
    <property type="match status" value="1"/>
</dbReference>
<protein>
    <recommendedName>
        <fullName evidence="8">Histone H2A</fullName>
    </recommendedName>
</protein>
<dbReference type="EMBL" id="CAJZBQ010000060">
    <property type="protein sequence ID" value="CAG9335032.1"/>
    <property type="molecule type" value="Genomic_DNA"/>
</dbReference>
<dbReference type="GO" id="GO:0030527">
    <property type="term" value="F:structural constituent of chromatin"/>
    <property type="evidence" value="ECO:0007669"/>
    <property type="project" value="InterPro"/>
</dbReference>
<feature type="domain" description="Core Histone H2A/H2B/H3" evidence="10">
    <location>
        <begin position="27"/>
        <end position="110"/>
    </location>
</feature>
<dbReference type="InterPro" id="IPR032458">
    <property type="entry name" value="Histone_H2A_CS"/>
</dbReference>
<evidence type="ECO:0000256" key="4">
    <source>
        <dbReference type="ARBA" id="ARBA00022454"/>
    </source>
</evidence>
<evidence type="ECO:0000259" key="10">
    <source>
        <dbReference type="Pfam" id="PF00125"/>
    </source>
</evidence>
<feature type="region of interest" description="Disordered" evidence="9">
    <location>
        <begin position="135"/>
        <end position="167"/>
    </location>
</feature>
<evidence type="ECO:0000256" key="1">
    <source>
        <dbReference type="ARBA" id="ARBA00004123"/>
    </source>
</evidence>
<dbReference type="SUPFAM" id="SSF47113">
    <property type="entry name" value="Histone-fold"/>
    <property type="match status" value="1"/>
</dbReference>
<feature type="compositionally biased region" description="Polar residues" evidence="9">
    <location>
        <begin position="8"/>
        <end position="23"/>
    </location>
</feature>
<dbReference type="GO" id="GO:0005634">
    <property type="term" value="C:nucleus"/>
    <property type="evidence" value="ECO:0007669"/>
    <property type="project" value="UniProtKB-SubCell"/>
</dbReference>
<evidence type="ECO:0000259" key="11">
    <source>
        <dbReference type="Pfam" id="PF16211"/>
    </source>
</evidence>
<dbReference type="InterPro" id="IPR009072">
    <property type="entry name" value="Histone-fold"/>
</dbReference>
<dbReference type="Gene3D" id="1.10.20.10">
    <property type="entry name" value="Histone, subunit A"/>
    <property type="match status" value="1"/>
</dbReference>
<evidence type="ECO:0000256" key="2">
    <source>
        <dbReference type="ARBA" id="ARBA00004286"/>
    </source>
</evidence>
<reference evidence="12" key="1">
    <citation type="submission" date="2021-09" db="EMBL/GenBank/DDBJ databases">
        <authorList>
            <consortium name="AG Swart"/>
            <person name="Singh M."/>
            <person name="Singh A."/>
            <person name="Seah K."/>
            <person name="Emmerich C."/>
        </authorList>
    </citation>
    <scope>NUCLEOTIDE SEQUENCE</scope>
    <source>
        <strain evidence="12">ATCC30299</strain>
    </source>
</reference>
<dbReference type="SMART" id="SM00414">
    <property type="entry name" value="H2A"/>
    <property type="match status" value="1"/>
</dbReference>
<comment type="similarity">
    <text evidence="3 8">Belongs to the histone H2A family.</text>
</comment>
<dbReference type="PROSITE" id="PS00046">
    <property type="entry name" value="HISTONE_H2A"/>
    <property type="match status" value="1"/>
</dbReference>
<dbReference type="GO" id="GO:0003677">
    <property type="term" value="F:DNA binding"/>
    <property type="evidence" value="ECO:0007669"/>
    <property type="project" value="UniProtKB-KW"/>
</dbReference>
<evidence type="ECO:0000313" key="13">
    <source>
        <dbReference type="Proteomes" id="UP001162131"/>
    </source>
</evidence>
<comment type="caution">
    <text evidence="12">The sequence shown here is derived from an EMBL/GenBank/DDBJ whole genome shotgun (WGS) entry which is preliminary data.</text>
</comment>
<comment type="subcellular location">
    <subcellularLocation>
        <location evidence="2">Chromosome</location>
    </subcellularLocation>
    <subcellularLocation>
        <location evidence="1 8">Nucleus</location>
    </subcellularLocation>
</comment>
<dbReference type="InterPro" id="IPR007125">
    <property type="entry name" value="H2A/H2B/H3"/>
</dbReference>
<dbReference type="GO" id="GO:0046982">
    <property type="term" value="F:protein heterodimerization activity"/>
    <property type="evidence" value="ECO:0007669"/>
    <property type="project" value="InterPro"/>
</dbReference>
<evidence type="ECO:0000256" key="7">
    <source>
        <dbReference type="ARBA" id="ARBA00023269"/>
    </source>
</evidence>
<keyword evidence="5 8" id="KW-0238">DNA-binding</keyword>
<evidence type="ECO:0000256" key="3">
    <source>
        <dbReference type="ARBA" id="ARBA00010691"/>
    </source>
</evidence>
<keyword evidence="4 8" id="KW-0158">Chromosome</keyword>
<dbReference type="InterPro" id="IPR032454">
    <property type="entry name" value="Histone_H2A_C"/>
</dbReference>
<dbReference type="AlphaFoldDB" id="A0AAU9K985"/>
<proteinExistence type="inferred from homology"/>
<keyword evidence="6 8" id="KW-0539">Nucleus</keyword>
<accession>A0AAU9K985</accession>
<feature type="domain" description="Histone H2A C-terminal" evidence="11">
    <location>
        <begin position="113"/>
        <end position="148"/>
    </location>
</feature>
<keyword evidence="7 8" id="KW-0544">Nucleosome core</keyword>